<keyword evidence="1" id="KW-0472">Membrane</keyword>
<organism evidence="2 3">
    <name type="scientific">Pedococcus ginsenosidimutans</name>
    <dbReference type="NCBI Taxonomy" id="490570"/>
    <lineage>
        <taxon>Bacteria</taxon>
        <taxon>Bacillati</taxon>
        <taxon>Actinomycetota</taxon>
        <taxon>Actinomycetes</taxon>
        <taxon>Micrococcales</taxon>
        <taxon>Intrasporangiaceae</taxon>
        <taxon>Pedococcus</taxon>
    </lineage>
</organism>
<protein>
    <submittedName>
        <fullName evidence="2">Uncharacterized protein</fullName>
    </submittedName>
</protein>
<feature type="transmembrane region" description="Helical" evidence="1">
    <location>
        <begin position="25"/>
        <end position="42"/>
    </location>
</feature>
<sequence length="43" mass="4713">MRWVVGEVCQTVRTAIVEKGRTGRLIAIIITMTVCVVIVKVVA</sequence>
<reference evidence="3" key="1">
    <citation type="journal article" date="2019" name="Int. J. Syst. Evol. Microbiol.">
        <title>The Global Catalogue of Microorganisms (GCM) 10K type strain sequencing project: providing services to taxonomists for standard genome sequencing and annotation.</title>
        <authorList>
            <consortium name="The Broad Institute Genomics Platform"/>
            <consortium name="The Broad Institute Genome Sequencing Center for Infectious Disease"/>
            <person name="Wu L."/>
            <person name="Ma J."/>
        </authorList>
    </citation>
    <scope>NUCLEOTIDE SEQUENCE [LARGE SCALE GENOMIC DNA]</scope>
    <source>
        <strain evidence="3">JCM 18961</strain>
    </source>
</reference>
<dbReference type="EMBL" id="BAABLO010000005">
    <property type="protein sequence ID" value="GAA4722377.1"/>
    <property type="molecule type" value="Genomic_DNA"/>
</dbReference>
<comment type="caution">
    <text evidence="2">The sequence shown here is derived from an EMBL/GenBank/DDBJ whole genome shotgun (WGS) entry which is preliminary data.</text>
</comment>
<gene>
    <name evidence="2" type="ORF">GCM10025782_20420</name>
</gene>
<keyword evidence="1" id="KW-0812">Transmembrane</keyword>
<evidence type="ECO:0000313" key="3">
    <source>
        <dbReference type="Proteomes" id="UP001500556"/>
    </source>
</evidence>
<evidence type="ECO:0000256" key="1">
    <source>
        <dbReference type="SAM" id="Phobius"/>
    </source>
</evidence>
<dbReference type="RefSeq" id="WP_345502995.1">
    <property type="nucleotide sequence ID" value="NZ_BAABLO010000005.1"/>
</dbReference>
<keyword evidence="3" id="KW-1185">Reference proteome</keyword>
<evidence type="ECO:0000313" key="2">
    <source>
        <dbReference type="EMBL" id="GAA4722377.1"/>
    </source>
</evidence>
<name>A0ABP8Y8F2_9MICO</name>
<proteinExistence type="predicted"/>
<keyword evidence="1" id="KW-1133">Transmembrane helix</keyword>
<accession>A0ABP8Y8F2</accession>
<dbReference type="Proteomes" id="UP001500556">
    <property type="component" value="Unassembled WGS sequence"/>
</dbReference>